<dbReference type="EC" id="4.6.1.1" evidence="3"/>
<dbReference type="GO" id="GO:0005886">
    <property type="term" value="C:plasma membrane"/>
    <property type="evidence" value="ECO:0007669"/>
    <property type="project" value="UniProtKB-ARBA"/>
</dbReference>
<reference evidence="20 21" key="1">
    <citation type="submission" date="2020-08" db="EMBL/GenBank/DDBJ databases">
        <title>Genomic Encyclopedia of Type Strains, Phase IV (KMG-IV): sequencing the most valuable type-strain genomes for metagenomic binning, comparative biology and taxonomic classification.</title>
        <authorList>
            <person name="Goeker M."/>
        </authorList>
    </citation>
    <scope>NUCLEOTIDE SEQUENCE [LARGE SCALE GENOMIC DNA]</scope>
    <source>
        <strain evidence="20 21">DSM 17976</strain>
    </source>
</reference>
<evidence type="ECO:0000256" key="8">
    <source>
        <dbReference type="ARBA" id="ARBA00022840"/>
    </source>
</evidence>
<dbReference type="CDD" id="cd07302">
    <property type="entry name" value="CHD"/>
    <property type="match status" value="1"/>
</dbReference>
<evidence type="ECO:0000256" key="1">
    <source>
        <dbReference type="ARBA" id="ARBA00001593"/>
    </source>
</evidence>
<dbReference type="InterPro" id="IPR018297">
    <property type="entry name" value="A/G_cyclase_CS"/>
</dbReference>
<evidence type="ECO:0000256" key="16">
    <source>
        <dbReference type="ARBA" id="ARBA00064436"/>
    </source>
</evidence>
<feature type="transmembrane region" description="Helical" evidence="18">
    <location>
        <begin position="88"/>
        <end position="111"/>
    </location>
</feature>
<comment type="subunit">
    <text evidence="16">Homodimer. Can also exist as monomer.</text>
</comment>
<dbReference type="AlphaFoldDB" id="A0A7W5ZG71"/>
<dbReference type="EMBL" id="JACIBY010000001">
    <property type="protein sequence ID" value="MBB3836601.1"/>
    <property type="molecule type" value="Genomic_DNA"/>
</dbReference>
<evidence type="ECO:0000256" key="11">
    <source>
        <dbReference type="ARBA" id="ARBA00022998"/>
    </source>
</evidence>
<dbReference type="GO" id="GO:0006171">
    <property type="term" value="P:cAMP biosynthetic process"/>
    <property type="evidence" value="ECO:0007669"/>
    <property type="project" value="UniProtKB-KW"/>
</dbReference>
<dbReference type="PROSITE" id="PS00452">
    <property type="entry name" value="GUANYLATE_CYCLASE_1"/>
    <property type="match status" value="1"/>
</dbReference>
<comment type="caution">
    <text evidence="20">The sequence shown here is derived from an EMBL/GenBank/DDBJ whole genome shotgun (WGS) entry which is preliminary data.</text>
</comment>
<evidence type="ECO:0000256" key="17">
    <source>
        <dbReference type="RuleBase" id="RU000405"/>
    </source>
</evidence>
<evidence type="ECO:0000256" key="13">
    <source>
        <dbReference type="ARBA" id="ARBA00023239"/>
    </source>
</evidence>
<dbReference type="PROSITE" id="PS50125">
    <property type="entry name" value="GUANYLATE_CYCLASE_2"/>
    <property type="match status" value="1"/>
</dbReference>
<evidence type="ECO:0000256" key="10">
    <source>
        <dbReference type="ARBA" id="ARBA00022989"/>
    </source>
</evidence>
<feature type="transmembrane region" description="Helical" evidence="18">
    <location>
        <begin position="50"/>
        <end position="68"/>
    </location>
</feature>
<keyword evidence="11" id="KW-0115">cAMP biosynthesis</keyword>
<feature type="transmembrane region" description="Helical" evidence="18">
    <location>
        <begin position="20"/>
        <end position="38"/>
    </location>
</feature>
<evidence type="ECO:0000256" key="18">
    <source>
        <dbReference type="SAM" id="Phobius"/>
    </source>
</evidence>
<keyword evidence="21" id="KW-1185">Reference proteome</keyword>
<keyword evidence="13 17" id="KW-0456">Lyase</keyword>
<dbReference type="Proteomes" id="UP000541352">
    <property type="component" value="Unassembled WGS sequence"/>
</dbReference>
<accession>A0A7W5ZG71</accession>
<dbReference type="Gene3D" id="3.30.70.1230">
    <property type="entry name" value="Nucleotide cyclase"/>
    <property type="match status" value="1"/>
</dbReference>
<evidence type="ECO:0000256" key="2">
    <source>
        <dbReference type="ARBA" id="ARBA00004370"/>
    </source>
</evidence>
<feature type="domain" description="Guanylate cyclase" evidence="19">
    <location>
        <begin position="224"/>
        <end position="355"/>
    </location>
</feature>
<keyword evidence="9" id="KW-0460">Magnesium</keyword>
<dbReference type="InterPro" id="IPR050401">
    <property type="entry name" value="Cyclic_nucleotide_synthase"/>
</dbReference>
<dbReference type="GO" id="GO:0004016">
    <property type="term" value="F:adenylate cyclase activity"/>
    <property type="evidence" value="ECO:0007669"/>
    <property type="project" value="UniProtKB-EC"/>
</dbReference>
<comment type="subcellular location">
    <subcellularLocation>
        <location evidence="2">Membrane</location>
    </subcellularLocation>
</comment>
<dbReference type="PANTHER" id="PTHR11920">
    <property type="entry name" value="GUANYLYL CYCLASE"/>
    <property type="match status" value="1"/>
</dbReference>
<dbReference type="SUPFAM" id="SSF55073">
    <property type="entry name" value="Nucleotide cyclase"/>
    <property type="match status" value="1"/>
</dbReference>
<dbReference type="RefSeq" id="WP_221225530.1">
    <property type="nucleotide sequence ID" value="NZ_JACIBY010000001.1"/>
</dbReference>
<evidence type="ECO:0000256" key="5">
    <source>
        <dbReference type="ARBA" id="ARBA00022692"/>
    </source>
</evidence>
<evidence type="ECO:0000256" key="9">
    <source>
        <dbReference type="ARBA" id="ARBA00022842"/>
    </source>
</evidence>
<keyword evidence="6" id="KW-0479">Metal-binding</keyword>
<organism evidence="20 21">
    <name type="scientific">Runella defluvii</name>
    <dbReference type="NCBI Taxonomy" id="370973"/>
    <lineage>
        <taxon>Bacteria</taxon>
        <taxon>Pseudomonadati</taxon>
        <taxon>Bacteroidota</taxon>
        <taxon>Cytophagia</taxon>
        <taxon>Cytophagales</taxon>
        <taxon>Spirosomataceae</taxon>
        <taxon>Runella</taxon>
    </lineage>
</organism>
<proteinExistence type="inferred from homology"/>
<feature type="transmembrane region" description="Helical" evidence="18">
    <location>
        <begin position="152"/>
        <end position="174"/>
    </location>
</feature>
<gene>
    <name evidence="20" type="ORF">FHS57_000583</name>
</gene>
<evidence type="ECO:0000259" key="19">
    <source>
        <dbReference type="PROSITE" id="PS50125"/>
    </source>
</evidence>
<evidence type="ECO:0000256" key="3">
    <source>
        <dbReference type="ARBA" id="ARBA00012201"/>
    </source>
</evidence>
<dbReference type="GO" id="GO:0046872">
    <property type="term" value="F:metal ion binding"/>
    <property type="evidence" value="ECO:0007669"/>
    <property type="project" value="UniProtKB-KW"/>
</dbReference>
<dbReference type="SMART" id="SM00044">
    <property type="entry name" value="CYCc"/>
    <property type="match status" value="1"/>
</dbReference>
<protein>
    <recommendedName>
        <fullName evidence="4">Adenylate cyclase</fullName>
        <ecNumber evidence="3">4.6.1.1</ecNumber>
    </recommendedName>
    <alternativeName>
        <fullName evidence="14">ATP pyrophosphate-lyase</fullName>
    </alternativeName>
    <alternativeName>
        <fullName evidence="15">Adenylyl cyclase</fullName>
    </alternativeName>
</protein>
<dbReference type="GO" id="GO:0035556">
    <property type="term" value="P:intracellular signal transduction"/>
    <property type="evidence" value="ECO:0007669"/>
    <property type="project" value="InterPro"/>
</dbReference>
<feature type="transmembrane region" description="Helical" evidence="18">
    <location>
        <begin position="123"/>
        <end position="140"/>
    </location>
</feature>
<evidence type="ECO:0000256" key="15">
    <source>
        <dbReference type="ARBA" id="ARBA00032637"/>
    </source>
</evidence>
<keyword evidence="7" id="KW-0547">Nucleotide-binding</keyword>
<dbReference type="Pfam" id="PF05230">
    <property type="entry name" value="MASE2"/>
    <property type="match status" value="1"/>
</dbReference>
<name>A0A7W5ZG71_9BACT</name>
<evidence type="ECO:0000313" key="21">
    <source>
        <dbReference type="Proteomes" id="UP000541352"/>
    </source>
</evidence>
<dbReference type="InterPro" id="IPR029787">
    <property type="entry name" value="Nucleotide_cyclase"/>
</dbReference>
<evidence type="ECO:0000256" key="14">
    <source>
        <dbReference type="ARBA" id="ARBA00032597"/>
    </source>
</evidence>
<sequence>MQLLQSLIHNFKQPSFGIGRAYYPLRILGYAYGILLLVLQGNSRGFDSNIYLLIGVFLIYPHVCFLVYKFSGSSRFIELSFLIIDTFWAGMFIGIMSFAVFPTIMYIVMTWTGNIGVRGIRQCLYGIVATIVGIGVSSFLKPITFEPDSSLLIELICCGLVTVYALYFGYTAYLSTIYQKKLRKEIEAEKKRSEELLLNILPYETAAELKNKGYVDAQTYGLVTVMFTDFKDFTKVSERMSAQELVLEIDKIYREFDRIIGKHGIEKIKTIGDAYMCAGGLPKSNQTHAADVVAAAIDILGFIHQEIDARKRLNLPYFEIRIGIHTGPLVAGVVGIKKFSYDIWGDAVNIASRMESSSEAGKINISETTYQLIKDRYACRHRGKITAKNKGEIDMYFVE</sequence>
<evidence type="ECO:0000256" key="7">
    <source>
        <dbReference type="ARBA" id="ARBA00022741"/>
    </source>
</evidence>
<keyword evidence="12 18" id="KW-0472">Membrane</keyword>
<evidence type="ECO:0000256" key="4">
    <source>
        <dbReference type="ARBA" id="ARBA00021420"/>
    </source>
</evidence>
<evidence type="ECO:0000256" key="12">
    <source>
        <dbReference type="ARBA" id="ARBA00023136"/>
    </source>
</evidence>
<dbReference type="FunFam" id="3.30.70.1230:FF:000033">
    <property type="entry name" value="Adenylate cyclase"/>
    <property type="match status" value="1"/>
</dbReference>
<dbReference type="GO" id="GO:0005524">
    <property type="term" value="F:ATP binding"/>
    <property type="evidence" value="ECO:0007669"/>
    <property type="project" value="UniProtKB-KW"/>
</dbReference>
<dbReference type="Pfam" id="PF00211">
    <property type="entry name" value="Guanylate_cyc"/>
    <property type="match status" value="1"/>
</dbReference>
<dbReference type="InterPro" id="IPR007894">
    <property type="entry name" value="MASE2"/>
</dbReference>
<keyword evidence="8" id="KW-0067">ATP-binding</keyword>
<evidence type="ECO:0000313" key="20">
    <source>
        <dbReference type="EMBL" id="MBB3836601.1"/>
    </source>
</evidence>
<dbReference type="InterPro" id="IPR001054">
    <property type="entry name" value="A/G_cyclase"/>
</dbReference>
<comment type="similarity">
    <text evidence="17">Belongs to the adenylyl cyclase class-4/guanylyl cyclase family.</text>
</comment>
<keyword evidence="10 18" id="KW-1133">Transmembrane helix</keyword>
<dbReference type="PANTHER" id="PTHR11920:SF335">
    <property type="entry name" value="GUANYLATE CYCLASE"/>
    <property type="match status" value="1"/>
</dbReference>
<keyword evidence="5 18" id="KW-0812">Transmembrane</keyword>
<comment type="catalytic activity">
    <reaction evidence="1">
        <text>ATP = 3',5'-cyclic AMP + diphosphate</text>
        <dbReference type="Rhea" id="RHEA:15389"/>
        <dbReference type="ChEBI" id="CHEBI:30616"/>
        <dbReference type="ChEBI" id="CHEBI:33019"/>
        <dbReference type="ChEBI" id="CHEBI:58165"/>
        <dbReference type="EC" id="4.6.1.1"/>
    </reaction>
</comment>
<evidence type="ECO:0000256" key="6">
    <source>
        <dbReference type="ARBA" id="ARBA00022723"/>
    </source>
</evidence>